<keyword evidence="1" id="KW-1133">Transmembrane helix</keyword>
<accession>A0ABT6RBS8</accession>
<proteinExistence type="predicted"/>
<sequence length="66" mass="7302">MKAPLSMRIWFIFMGTVLWVGIYLTGFSTASWLLYVPAVGFVIAGVTGICPSQIAAFKIFRSQKNV</sequence>
<dbReference type="Proteomes" id="UP001226434">
    <property type="component" value="Unassembled WGS sequence"/>
</dbReference>
<keyword evidence="1" id="KW-0812">Transmembrane</keyword>
<gene>
    <name evidence="2" type="ORF">QJ048_06320</name>
</gene>
<keyword evidence="1" id="KW-0472">Membrane</keyword>
<evidence type="ECO:0000313" key="2">
    <source>
        <dbReference type="EMBL" id="MDI3319379.1"/>
    </source>
</evidence>
<name>A0ABT6RBS8_9BACT</name>
<feature type="transmembrane region" description="Helical" evidence="1">
    <location>
        <begin position="32"/>
        <end position="57"/>
    </location>
</feature>
<dbReference type="RefSeq" id="WP_282333493.1">
    <property type="nucleotide sequence ID" value="NZ_JASBRG010000003.1"/>
</dbReference>
<evidence type="ECO:0000256" key="1">
    <source>
        <dbReference type="SAM" id="Phobius"/>
    </source>
</evidence>
<keyword evidence="3" id="KW-1185">Reference proteome</keyword>
<organism evidence="2 3">
    <name type="scientific">Pinibacter soli</name>
    <dbReference type="NCBI Taxonomy" id="3044211"/>
    <lineage>
        <taxon>Bacteria</taxon>
        <taxon>Pseudomonadati</taxon>
        <taxon>Bacteroidota</taxon>
        <taxon>Chitinophagia</taxon>
        <taxon>Chitinophagales</taxon>
        <taxon>Chitinophagaceae</taxon>
        <taxon>Pinibacter</taxon>
    </lineage>
</organism>
<evidence type="ECO:0000313" key="3">
    <source>
        <dbReference type="Proteomes" id="UP001226434"/>
    </source>
</evidence>
<protein>
    <recommendedName>
        <fullName evidence="4">DUF2892 domain-containing protein</fullName>
    </recommendedName>
</protein>
<dbReference type="EMBL" id="JASBRG010000003">
    <property type="protein sequence ID" value="MDI3319379.1"/>
    <property type="molecule type" value="Genomic_DNA"/>
</dbReference>
<feature type="transmembrane region" description="Helical" evidence="1">
    <location>
        <begin position="7"/>
        <end position="26"/>
    </location>
</feature>
<evidence type="ECO:0008006" key="4">
    <source>
        <dbReference type="Google" id="ProtNLM"/>
    </source>
</evidence>
<reference evidence="2 3" key="1">
    <citation type="submission" date="2023-05" db="EMBL/GenBank/DDBJ databases">
        <title>Genome sequence of Pinibacter sp. MAH-24.</title>
        <authorList>
            <person name="Huq M.A."/>
        </authorList>
    </citation>
    <scope>NUCLEOTIDE SEQUENCE [LARGE SCALE GENOMIC DNA]</scope>
    <source>
        <strain evidence="2 3">MAH-24</strain>
    </source>
</reference>
<comment type="caution">
    <text evidence="2">The sequence shown here is derived from an EMBL/GenBank/DDBJ whole genome shotgun (WGS) entry which is preliminary data.</text>
</comment>